<evidence type="ECO:0000313" key="2">
    <source>
        <dbReference type="Proteomes" id="UP000324748"/>
    </source>
</evidence>
<sequence length="53" mass="6342">MYAKCLLPLFKHIPTNSTQLNLLYIRRTNEIFPPFLLEKTTQIERNQKDTHLV</sequence>
<dbReference type="AlphaFoldDB" id="A0A5B0P705"/>
<dbReference type="EMBL" id="VSWC01000066">
    <property type="protein sequence ID" value="KAA1097377.1"/>
    <property type="molecule type" value="Genomic_DNA"/>
</dbReference>
<gene>
    <name evidence="1" type="ORF">PGT21_004569</name>
</gene>
<name>A0A5B0P705_PUCGR</name>
<proteinExistence type="predicted"/>
<dbReference type="Proteomes" id="UP000324748">
    <property type="component" value="Unassembled WGS sequence"/>
</dbReference>
<accession>A0A5B0P705</accession>
<evidence type="ECO:0000313" key="1">
    <source>
        <dbReference type="EMBL" id="KAA1097377.1"/>
    </source>
</evidence>
<protein>
    <submittedName>
        <fullName evidence="1">Uncharacterized protein</fullName>
    </submittedName>
</protein>
<reference evidence="1 2" key="1">
    <citation type="submission" date="2019-05" db="EMBL/GenBank/DDBJ databases">
        <title>Emergence of the Ug99 lineage of the wheat stem rust pathogen through somatic hybridization.</title>
        <authorList>
            <person name="Li F."/>
            <person name="Upadhyaya N.M."/>
            <person name="Sperschneider J."/>
            <person name="Matny O."/>
            <person name="Nguyen-Phuc H."/>
            <person name="Mago R."/>
            <person name="Raley C."/>
            <person name="Miller M.E."/>
            <person name="Silverstein K.A.T."/>
            <person name="Henningsen E."/>
            <person name="Hirsch C.D."/>
            <person name="Visser B."/>
            <person name="Pretorius Z.A."/>
            <person name="Steffenson B.J."/>
            <person name="Schwessinger B."/>
            <person name="Dodds P.N."/>
            <person name="Figueroa M."/>
        </authorList>
    </citation>
    <scope>NUCLEOTIDE SEQUENCE [LARGE SCALE GENOMIC DNA]</scope>
    <source>
        <strain evidence="1">21-0</strain>
    </source>
</reference>
<organism evidence="1 2">
    <name type="scientific">Puccinia graminis f. sp. tritici</name>
    <dbReference type="NCBI Taxonomy" id="56615"/>
    <lineage>
        <taxon>Eukaryota</taxon>
        <taxon>Fungi</taxon>
        <taxon>Dikarya</taxon>
        <taxon>Basidiomycota</taxon>
        <taxon>Pucciniomycotina</taxon>
        <taxon>Pucciniomycetes</taxon>
        <taxon>Pucciniales</taxon>
        <taxon>Pucciniaceae</taxon>
        <taxon>Puccinia</taxon>
    </lineage>
</organism>
<keyword evidence="2" id="KW-1185">Reference proteome</keyword>
<comment type="caution">
    <text evidence="1">The sequence shown here is derived from an EMBL/GenBank/DDBJ whole genome shotgun (WGS) entry which is preliminary data.</text>
</comment>